<comment type="caution">
    <text evidence="9">The sequence shown here is derived from an EMBL/GenBank/DDBJ whole genome shotgun (WGS) entry which is preliminary data.</text>
</comment>
<feature type="active site" evidence="5 6">
    <location>
        <position position="223"/>
    </location>
</feature>
<feature type="domain" description="Aldehyde dehydrogenase" evidence="8">
    <location>
        <begin position="10"/>
        <end position="450"/>
    </location>
</feature>
<dbReference type="Gene3D" id="3.40.605.10">
    <property type="entry name" value="Aldehyde Dehydrogenase, Chain A, domain 1"/>
    <property type="match status" value="1"/>
</dbReference>
<organism evidence="9 10">
    <name type="scientific">Blastomonas natatoria</name>
    <dbReference type="NCBI Taxonomy" id="34015"/>
    <lineage>
        <taxon>Bacteria</taxon>
        <taxon>Pseudomonadati</taxon>
        <taxon>Pseudomonadota</taxon>
        <taxon>Alphaproteobacteria</taxon>
        <taxon>Sphingomonadales</taxon>
        <taxon>Sphingomonadaceae</taxon>
        <taxon>Blastomonas</taxon>
    </lineage>
</organism>
<dbReference type="GO" id="GO:0006081">
    <property type="term" value="P:aldehyde metabolic process"/>
    <property type="evidence" value="ECO:0007669"/>
    <property type="project" value="InterPro"/>
</dbReference>
<dbReference type="FunFam" id="3.40.309.10:FF:000003">
    <property type="entry name" value="Aldehyde dehydrogenase"/>
    <property type="match status" value="1"/>
</dbReference>
<dbReference type="OrthoDB" id="9812625at2"/>
<name>A0A2V3V781_9SPHN</name>
<keyword evidence="2 4" id="KW-0560">Oxidoreductase</keyword>
<evidence type="ECO:0000256" key="7">
    <source>
        <dbReference type="RuleBase" id="RU003345"/>
    </source>
</evidence>
<dbReference type="InterPro" id="IPR016163">
    <property type="entry name" value="Ald_DH_C"/>
</dbReference>
<dbReference type="PROSITE" id="PS00687">
    <property type="entry name" value="ALDEHYDE_DEHYDR_GLU"/>
    <property type="match status" value="1"/>
</dbReference>
<keyword evidence="3" id="KW-0520">NAD</keyword>
<accession>A0A2V3V781</accession>
<dbReference type="InterPro" id="IPR029510">
    <property type="entry name" value="Ald_DH_CS_GLU"/>
</dbReference>
<dbReference type="Pfam" id="PF00171">
    <property type="entry name" value="Aldedh"/>
    <property type="match status" value="1"/>
</dbReference>
<reference evidence="9 10" key="1">
    <citation type="submission" date="2018-05" db="EMBL/GenBank/DDBJ databases">
        <title>Genomic Encyclopedia of Type Strains, Phase IV (KMG-IV): sequencing the most valuable type-strain genomes for metagenomic binning, comparative biology and taxonomic classification.</title>
        <authorList>
            <person name="Goeker M."/>
        </authorList>
    </citation>
    <scope>NUCLEOTIDE SEQUENCE [LARGE SCALE GENOMIC DNA]</scope>
    <source>
        <strain evidence="9 10">DSM 3183</strain>
    </source>
</reference>
<evidence type="ECO:0000256" key="4">
    <source>
        <dbReference type="PIRNR" id="PIRNR036492"/>
    </source>
</evidence>
<evidence type="ECO:0000256" key="1">
    <source>
        <dbReference type="ARBA" id="ARBA00009986"/>
    </source>
</evidence>
<evidence type="ECO:0000313" key="9">
    <source>
        <dbReference type="EMBL" id="PXW76015.1"/>
    </source>
</evidence>
<dbReference type="Proteomes" id="UP000248014">
    <property type="component" value="Unassembled WGS sequence"/>
</dbReference>
<dbReference type="InterPro" id="IPR016161">
    <property type="entry name" value="Ald_DH/histidinol_DH"/>
</dbReference>
<sequence length="482" mass="52807">MATLADAPLKADQLDDVLERQKKAFLAELPVPMAARKDRIRRMMKLVHDNADALVAAMSEDFGHRSADQSKMTDIVAVLNCARHALKHMDDWAKPEKRPVQFPLGLLGARARVEYQPLGVVGVIAPWNFPVQLCLTPAIGALAAGNRVMIKNSEYTENTSNLLAELGPRYFDASEVAFFTGGPEVGQAFSELPFNHLLFTGATSVGHHIMRAAAKNLVPITLELGGKSPAIVGRGADKAKAAQRITMGKMLNAGQICIAPDYLYVPREDEREIIENIQQSAAALYHTLLTNDDYTAVVNERHHQRLTGYLDDAREKGAEVIEVNPAGEDFKSANSRKMPLHILRNVTDDMKVMQDEIFGPILPVKTYSTVDEAIDFVNGRDRPLALYYFGENQDEAKKVTDRTVSGGVTLNDTIFHVAMEDLPFGGVGPSGMGAYHGVDGFRTFSHAKAIYSQPRIDVAKLGGFLPPYGDATKKAIARDLKV</sequence>
<dbReference type="GO" id="GO:0005737">
    <property type="term" value="C:cytoplasm"/>
    <property type="evidence" value="ECO:0007669"/>
    <property type="project" value="TreeGrafter"/>
</dbReference>
<dbReference type="InterPro" id="IPR016162">
    <property type="entry name" value="Ald_DH_N"/>
</dbReference>
<protein>
    <recommendedName>
        <fullName evidence="4">Aldehyde dehydrogenase</fullName>
    </recommendedName>
</protein>
<dbReference type="PANTHER" id="PTHR43570">
    <property type="entry name" value="ALDEHYDE DEHYDROGENASE"/>
    <property type="match status" value="1"/>
</dbReference>
<evidence type="ECO:0000256" key="3">
    <source>
        <dbReference type="ARBA" id="ARBA00023027"/>
    </source>
</evidence>
<keyword evidence="10" id="KW-1185">Reference proteome</keyword>
<comment type="similarity">
    <text evidence="1 4 7">Belongs to the aldehyde dehydrogenase family.</text>
</comment>
<dbReference type="CDD" id="cd07133">
    <property type="entry name" value="ALDH_CALDH_CalB"/>
    <property type="match status" value="1"/>
</dbReference>
<dbReference type="GO" id="GO:0004029">
    <property type="term" value="F:aldehyde dehydrogenase (NAD+) activity"/>
    <property type="evidence" value="ECO:0007669"/>
    <property type="project" value="TreeGrafter"/>
</dbReference>
<dbReference type="InterPro" id="IPR015590">
    <property type="entry name" value="Aldehyde_DH_dom"/>
</dbReference>
<feature type="active site" evidence="5">
    <location>
        <position position="257"/>
    </location>
</feature>
<dbReference type="EMBL" id="QJJM01000006">
    <property type="protein sequence ID" value="PXW76015.1"/>
    <property type="molecule type" value="Genomic_DNA"/>
</dbReference>
<proteinExistence type="inferred from homology"/>
<evidence type="ECO:0000256" key="2">
    <source>
        <dbReference type="ARBA" id="ARBA00023002"/>
    </source>
</evidence>
<dbReference type="Gene3D" id="3.40.309.10">
    <property type="entry name" value="Aldehyde Dehydrogenase, Chain A, domain 2"/>
    <property type="match status" value="1"/>
</dbReference>
<dbReference type="SUPFAM" id="SSF53720">
    <property type="entry name" value="ALDH-like"/>
    <property type="match status" value="1"/>
</dbReference>
<evidence type="ECO:0000259" key="8">
    <source>
        <dbReference type="Pfam" id="PF00171"/>
    </source>
</evidence>
<dbReference type="PANTHER" id="PTHR43570:SF20">
    <property type="entry name" value="ALDEHYDE DEHYDROGENASE ALDX-RELATED"/>
    <property type="match status" value="1"/>
</dbReference>
<dbReference type="PIRSF" id="PIRSF036492">
    <property type="entry name" value="ALDH"/>
    <property type="match status" value="1"/>
</dbReference>
<evidence type="ECO:0000256" key="5">
    <source>
        <dbReference type="PIRSR" id="PIRSR036492-1"/>
    </source>
</evidence>
<evidence type="ECO:0000313" key="10">
    <source>
        <dbReference type="Proteomes" id="UP000248014"/>
    </source>
</evidence>
<evidence type="ECO:0000256" key="6">
    <source>
        <dbReference type="PROSITE-ProRule" id="PRU10007"/>
    </source>
</evidence>
<dbReference type="FunFam" id="3.40.605.10:FF:000004">
    <property type="entry name" value="Aldehyde dehydrogenase"/>
    <property type="match status" value="1"/>
</dbReference>
<dbReference type="InterPro" id="IPR012394">
    <property type="entry name" value="Aldehyde_DH_NAD(P)"/>
</dbReference>
<dbReference type="RefSeq" id="WP_110298690.1">
    <property type="nucleotide sequence ID" value="NZ_QJJM01000006.1"/>
</dbReference>
<gene>
    <name evidence="9" type="ORF">C7451_106179</name>
</gene>
<dbReference type="AlphaFoldDB" id="A0A2V3V781"/>